<protein>
    <submittedName>
        <fullName evidence="1">Uncharacterized protein</fullName>
    </submittedName>
</protein>
<dbReference type="AlphaFoldDB" id="A0A4R3HS54"/>
<proteinExistence type="predicted"/>
<accession>A0A4R3HS54</accession>
<evidence type="ECO:0000313" key="2">
    <source>
        <dbReference type="Proteomes" id="UP000295382"/>
    </source>
</evidence>
<evidence type="ECO:0000313" key="1">
    <source>
        <dbReference type="EMBL" id="TCS35832.1"/>
    </source>
</evidence>
<dbReference type="Proteomes" id="UP000295382">
    <property type="component" value="Unassembled WGS sequence"/>
</dbReference>
<reference evidence="1 2" key="1">
    <citation type="submission" date="2019-03" db="EMBL/GenBank/DDBJ databases">
        <title>Genomic Encyclopedia of Type Strains, Phase IV (KMG-IV): sequencing the most valuable type-strain genomes for metagenomic binning, comparative biology and taxonomic classification.</title>
        <authorList>
            <person name="Goeker M."/>
        </authorList>
    </citation>
    <scope>NUCLEOTIDE SEQUENCE [LARGE SCALE GENOMIC DNA]</scope>
    <source>
        <strain evidence="1 2">DSM 7445</strain>
    </source>
</reference>
<comment type="caution">
    <text evidence="1">The sequence shown here is derived from an EMBL/GenBank/DDBJ whole genome shotgun (WGS) entry which is preliminary data.</text>
</comment>
<dbReference type="RefSeq" id="WP_132259508.1">
    <property type="nucleotide sequence ID" value="NZ_SLZQ01000009.1"/>
</dbReference>
<name>A0A4R3HS54_PAULE</name>
<gene>
    <name evidence="1" type="ORF">EDC30_109131</name>
</gene>
<keyword evidence="2" id="KW-1185">Reference proteome</keyword>
<dbReference type="OrthoDB" id="9135572at2"/>
<dbReference type="EMBL" id="SLZQ01000009">
    <property type="protein sequence ID" value="TCS35832.1"/>
    <property type="molecule type" value="Genomic_DNA"/>
</dbReference>
<sequence>MTHTCHIPHCPVAVPPERLMCLKHWRMVPKDLQRDVWRHYRPGQCNDKNPSAAYLGAARAAIQAVQDKLLKKANNNDSLQLF</sequence>
<organism evidence="1 2">
    <name type="scientific">Paucimonas lemoignei</name>
    <name type="common">Pseudomonas lemoignei</name>
    <dbReference type="NCBI Taxonomy" id="29443"/>
    <lineage>
        <taxon>Bacteria</taxon>
        <taxon>Pseudomonadati</taxon>
        <taxon>Pseudomonadota</taxon>
        <taxon>Betaproteobacteria</taxon>
        <taxon>Burkholderiales</taxon>
        <taxon>Burkholderiaceae</taxon>
        <taxon>Paucimonas</taxon>
    </lineage>
</organism>